<dbReference type="InterPro" id="IPR002767">
    <property type="entry name" value="Thiamine_BP"/>
</dbReference>
<comment type="caution">
    <text evidence="3">The sequence shown here is derived from an EMBL/GenBank/DDBJ whole genome shotgun (WGS) entry which is preliminary data.</text>
</comment>
<dbReference type="InterPro" id="IPR029756">
    <property type="entry name" value="MTH1187/YkoF-like"/>
</dbReference>
<dbReference type="AlphaFoldDB" id="A0A0S8GCE3"/>
<dbReference type="Pfam" id="PF01910">
    <property type="entry name" value="Thiamine_BP"/>
    <property type="match status" value="1"/>
</dbReference>
<evidence type="ECO:0000259" key="2">
    <source>
        <dbReference type="Pfam" id="PF01910"/>
    </source>
</evidence>
<dbReference type="InterPro" id="IPR051614">
    <property type="entry name" value="UPF0045_domain"/>
</dbReference>
<gene>
    <name evidence="3" type="ORF">AMJ87_10695</name>
</gene>
<evidence type="ECO:0000313" key="3">
    <source>
        <dbReference type="EMBL" id="KPK69306.1"/>
    </source>
</evidence>
<feature type="domain" description="Thiamine-binding protein" evidence="2">
    <location>
        <begin position="6"/>
        <end position="95"/>
    </location>
</feature>
<evidence type="ECO:0000256" key="1">
    <source>
        <dbReference type="ARBA" id="ARBA00010272"/>
    </source>
</evidence>
<dbReference type="SUPFAM" id="SSF89957">
    <property type="entry name" value="MTH1187/YkoF-like"/>
    <property type="match status" value="1"/>
</dbReference>
<comment type="similarity">
    <text evidence="1">Belongs to the UPF0045 family.</text>
</comment>
<proteinExistence type="inferred from homology"/>
<reference evidence="3 4" key="1">
    <citation type="journal article" date="2015" name="Microbiome">
        <title>Genomic resolution of linkages in carbon, nitrogen, and sulfur cycling among widespread estuary sediment bacteria.</title>
        <authorList>
            <person name="Baker B.J."/>
            <person name="Lazar C.S."/>
            <person name="Teske A.P."/>
            <person name="Dick G.J."/>
        </authorList>
    </citation>
    <scope>NUCLEOTIDE SEQUENCE [LARGE SCALE GENOMIC DNA]</scope>
    <source>
        <strain evidence="3">SM23_60</strain>
    </source>
</reference>
<dbReference type="GO" id="GO:0005829">
    <property type="term" value="C:cytosol"/>
    <property type="evidence" value="ECO:0007669"/>
    <property type="project" value="TreeGrafter"/>
</dbReference>
<dbReference type="EMBL" id="LJUO01000131">
    <property type="protein sequence ID" value="KPK69306.1"/>
    <property type="molecule type" value="Genomic_DNA"/>
</dbReference>
<dbReference type="PANTHER" id="PTHR33777:SF1">
    <property type="entry name" value="UPF0045 PROTEIN ECM15"/>
    <property type="match status" value="1"/>
</dbReference>
<dbReference type="PANTHER" id="PTHR33777">
    <property type="entry name" value="UPF0045 PROTEIN ECM15"/>
    <property type="match status" value="1"/>
</dbReference>
<dbReference type="Gene3D" id="3.30.70.930">
    <property type="match status" value="1"/>
</dbReference>
<name>A0A0S8GCE3_UNCW3</name>
<evidence type="ECO:0000313" key="4">
    <source>
        <dbReference type="Proteomes" id="UP000051096"/>
    </source>
</evidence>
<sequence>MSFMAFVSMTPLGQGESVSKHVAKVVDVIDSSGINYTMSPMGTVVEGETWDEVMDVLKKGFERMKEECSRIVVGINIDYRKGKSGRLKTKIESVENKLGRKVRKID</sequence>
<dbReference type="Proteomes" id="UP000051096">
    <property type="component" value="Unassembled WGS sequence"/>
</dbReference>
<accession>A0A0S8GCE3</accession>
<organism evidence="3 4">
    <name type="scientific">candidate division WOR_3 bacterium SM23_60</name>
    <dbReference type="NCBI Taxonomy" id="1703780"/>
    <lineage>
        <taxon>Bacteria</taxon>
        <taxon>Bacteria division WOR-3</taxon>
    </lineage>
</organism>
<dbReference type="NCBIfam" id="TIGR00106">
    <property type="entry name" value="MTH1187 family thiamine-binding protein"/>
    <property type="match status" value="1"/>
</dbReference>
<protein>
    <recommendedName>
        <fullName evidence="2">Thiamine-binding protein domain-containing protein</fullName>
    </recommendedName>
</protein>